<accession>A0ABY6LKE4</accession>
<proteinExistence type="predicted"/>
<evidence type="ECO:0000313" key="1">
    <source>
        <dbReference type="EMBL" id="UYV80872.1"/>
    </source>
</evidence>
<evidence type="ECO:0000313" key="2">
    <source>
        <dbReference type="Proteomes" id="UP001235939"/>
    </source>
</evidence>
<keyword evidence="2" id="KW-1185">Reference proteome</keyword>
<reference evidence="1 2" key="1">
    <citation type="submission" date="2022-01" db="EMBL/GenBank/DDBJ databases">
        <title>A chromosomal length assembly of Cordylochernes scorpioides.</title>
        <authorList>
            <person name="Zeh D."/>
            <person name="Zeh J."/>
        </authorList>
    </citation>
    <scope>NUCLEOTIDE SEQUENCE [LARGE SCALE GENOMIC DNA]</scope>
    <source>
        <strain evidence="1">IN4F17</strain>
        <tissue evidence="1">Whole Body</tissue>
    </source>
</reference>
<dbReference type="EMBL" id="CP092881">
    <property type="protein sequence ID" value="UYV80872.1"/>
    <property type="molecule type" value="Genomic_DNA"/>
</dbReference>
<gene>
    <name evidence="1" type="ORF">LAZ67_19002055</name>
</gene>
<dbReference type="Proteomes" id="UP001235939">
    <property type="component" value="Chromosome 19"/>
</dbReference>
<protein>
    <recommendedName>
        <fullName evidence="3">Retrotransposon gag domain-containing protein</fullName>
    </recommendedName>
</protein>
<evidence type="ECO:0008006" key="3">
    <source>
        <dbReference type="Google" id="ProtNLM"/>
    </source>
</evidence>
<organism evidence="1 2">
    <name type="scientific">Cordylochernes scorpioides</name>
    <dbReference type="NCBI Taxonomy" id="51811"/>
    <lineage>
        <taxon>Eukaryota</taxon>
        <taxon>Metazoa</taxon>
        <taxon>Ecdysozoa</taxon>
        <taxon>Arthropoda</taxon>
        <taxon>Chelicerata</taxon>
        <taxon>Arachnida</taxon>
        <taxon>Pseudoscorpiones</taxon>
        <taxon>Cheliferoidea</taxon>
        <taxon>Chernetidae</taxon>
        <taxon>Cordylochernes</taxon>
    </lineage>
</organism>
<name>A0ABY6LKE4_9ARAC</name>
<sequence>MKSQKKPFLSLSLKEESYDKDYLKVSKNPQKWIKMFERVAKYNKWDEAQSLANVLFYLKGTAAQWFDDYEDIINSWTQFKTDLCEVFGQKEKLT</sequence>